<gene>
    <name evidence="3" type="ORF">CINCED_3A013277</name>
</gene>
<protein>
    <submittedName>
        <fullName evidence="3">FY-rich, C-terminal,FY-rich, N-terminal</fullName>
    </submittedName>
</protein>
<dbReference type="GO" id="GO:0005634">
    <property type="term" value="C:nucleus"/>
    <property type="evidence" value="ECO:0007669"/>
    <property type="project" value="UniProtKB-SubCell"/>
</dbReference>
<dbReference type="PROSITE" id="PS51543">
    <property type="entry name" value="FYRC"/>
    <property type="match status" value="1"/>
</dbReference>
<dbReference type="Proteomes" id="UP000325440">
    <property type="component" value="Unassembled WGS sequence"/>
</dbReference>
<organism evidence="3 4">
    <name type="scientific">Cinara cedri</name>
    <dbReference type="NCBI Taxonomy" id="506608"/>
    <lineage>
        <taxon>Eukaryota</taxon>
        <taxon>Metazoa</taxon>
        <taxon>Ecdysozoa</taxon>
        <taxon>Arthropoda</taxon>
        <taxon>Hexapoda</taxon>
        <taxon>Insecta</taxon>
        <taxon>Pterygota</taxon>
        <taxon>Neoptera</taxon>
        <taxon>Paraneoptera</taxon>
        <taxon>Hemiptera</taxon>
        <taxon>Sternorrhyncha</taxon>
        <taxon>Aphidomorpha</taxon>
        <taxon>Aphidoidea</taxon>
        <taxon>Aphididae</taxon>
        <taxon>Lachninae</taxon>
        <taxon>Cinara</taxon>
    </lineage>
</organism>
<evidence type="ECO:0000313" key="4">
    <source>
        <dbReference type="Proteomes" id="UP000325440"/>
    </source>
</evidence>
<dbReference type="InterPro" id="IPR003888">
    <property type="entry name" value="FYrich_N"/>
</dbReference>
<accession>A0A5E4NMH5</accession>
<sequence>MVNVNQIKVNKSYPKKKGNINGVNKPKCPYSNHKNYISETPKPVTIGEVTIFNFGQIVYDTPFYYSDCAIYSVGYYATRTYAHFRNIYSKCTYHCKVMKSGSSPRFEIMDHDKHFKVTGLSTDECHNHLLSLINKMLGNDDLMFATNNGDRFFGLSLPLVRHKLQENPESKFCTGYIPQLQVDIEEEIVAENDPSVSFEGYDGAANINGVYSRAQVRLKSKQKLATYIHPASHNLYLVLKDAMNSSTEQIILRIKNKDEIFKVNYLKVHMEVFLLINKVVFIYKILETVNFVLKVLQSSYPELSTTGSLK</sequence>
<proteinExistence type="predicted"/>
<dbReference type="OrthoDB" id="285793at2759"/>
<dbReference type="Gene3D" id="3.30.160.360">
    <property type="match status" value="1"/>
</dbReference>
<dbReference type="Pfam" id="PF05964">
    <property type="entry name" value="FYRN"/>
    <property type="match status" value="1"/>
</dbReference>
<reference evidence="3 4" key="1">
    <citation type="submission" date="2019-08" db="EMBL/GenBank/DDBJ databases">
        <authorList>
            <person name="Alioto T."/>
            <person name="Alioto T."/>
            <person name="Gomez Garrido J."/>
        </authorList>
    </citation>
    <scope>NUCLEOTIDE SEQUENCE [LARGE SCALE GENOMIC DNA]</scope>
</reference>
<dbReference type="PROSITE" id="PS51542">
    <property type="entry name" value="FYRN"/>
    <property type="match status" value="1"/>
</dbReference>
<evidence type="ECO:0000256" key="1">
    <source>
        <dbReference type="ARBA" id="ARBA00004123"/>
    </source>
</evidence>
<dbReference type="Pfam" id="PF05965">
    <property type="entry name" value="FYRC"/>
    <property type="match status" value="1"/>
</dbReference>
<evidence type="ECO:0000256" key="2">
    <source>
        <dbReference type="ARBA" id="ARBA00023242"/>
    </source>
</evidence>
<evidence type="ECO:0000313" key="3">
    <source>
        <dbReference type="EMBL" id="VVC46158.1"/>
    </source>
</evidence>
<name>A0A5E4NMH5_9HEMI</name>
<comment type="subcellular location">
    <subcellularLocation>
        <location evidence="1">Nucleus</location>
    </subcellularLocation>
</comment>
<keyword evidence="4" id="KW-1185">Reference proteome</keyword>
<dbReference type="AlphaFoldDB" id="A0A5E4NMH5"/>
<keyword evidence="2" id="KW-0539">Nucleus</keyword>
<dbReference type="EMBL" id="CABPRJ010002441">
    <property type="protein sequence ID" value="VVC46158.1"/>
    <property type="molecule type" value="Genomic_DNA"/>
</dbReference>
<dbReference type="InterPro" id="IPR003889">
    <property type="entry name" value="FYrich_C"/>
</dbReference>